<dbReference type="Proteomes" id="UP000231879">
    <property type="component" value="Unassembled WGS sequence"/>
</dbReference>
<feature type="compositionally biased region" description="Basic and acidic residues" evidence="1">
    <location>
        <begin position="106"/>
        <end position="119"/>
    </location>
</feature>
<proteinExistence type="predicted"/>
<gene>
    <name evidence="2" type="ORF">CH367_04060</name>
</gene>
<evidence type="ECO:0000313" key="2">
    <source>
        <dbReference type="EMBL" id="PJZ59202.1"/>
    </source>
</evidence>
<protein>
    <submittedName>
        <fullName evidence="2">Uncharacterized protein</fullName>
    </submittedName>
</protein>
<name>A0ABX4NUB1_9LEPT</name>
<sequence>MDLRAYLKETTLQELSFVVGGFVGGTTRIRGEDFTLQKLNFLLEKNSPMGSHKAHHRRPKMRPIGSILLSFSGGGRLLKICRNSDRVLTSPRASDQSDATQPPCGRSEREVAEERGPFD</sequence>
<organism evidence="2 3">
    <name type="scientific">Leptospira barantonii</name>
    <dbReference type="NCBI Taxonomy" id="2023184"/>
    <lineage>
        <taxon>Bacteria</taxon>
        <taxon>Pseudomonadati</taxon>
        <taxon>Spirochaetota</taxon>
        <taxon>Spirochaetia</taxon>
        <taxon>Leptospirales</taxon>
        <taxon>Leptospiraceae</taxon>
        <taxon>Leptospira</taxon>
    </lineage>
</organism>
<keyword evidence="3" id="KW-1185">Reference proteome</keyword>
<dbReference type="RefSeq" id="WP_100761170.1">
    <property type="nucleotide sequence ID" value="NZ_NPDS01000001.1"/>
</dbReference>
<dbReference type="EMBL" id="NPDS01000001">
    <property type="protein sequence ID" value="PJZ59202.1"/>
    <property type="molecule type" value="Genomic_DNA"/>
</dbReference>
<comment type="caution">
    <text evidence="2">The sequence shown here is derived from an EMBL/GenBank/DDBJ whole genome shotgun (WGS) entry which is preliminary data.</text>
</comment>
<feature type="region of interest" description="Disordered" evidence="1">
    <location>
        <begin position="87"/>
        <end position="119"/>
    </location>
</feature>
<evidence type="ECO:0000256" key="1">
    <source>
        <dbReference type="SAM" id="MobiDB-lite"/>
    </source>
</evidence>
<reference evidence="2 3" key="1">
    <citation type="submission" date="2017-07" db="EMBL/GenBank/DDBJ databases">
        <title>Leptospira spp. isolated from tropical soils.</title>
        <authorList>
            <person name="Thibeaux R."/>
            <person name="Iraola G."/>
            <person name="Ferres I."/>
            <person name="Bierque E."/>
            <person name="Girault D."/>
            <person name="Soupe-Gilbert M.-E."/>
            <person name="Picardeau M."/>
            <person name="Goarant C."/>
        </authorList>
    </citation>
    <scope>NUCLEOTIDE SEQUENCE [LARGE SCALE GENOMIC DNA]</scope>
    <source>
        <strain evidence="2 3">FH4-C-A1</strain>
    </source>
</reference>
<accession>A0ABX4NUB1</accession>
<evidence type="ECO:0000313" key="3">
    <source>
        <dbReference type="Proteomes" id="UP000231879"/>
    </source>
</evidence>
<feature type="compositionally biased region" description="Polar residues" evidence="1">
    <location>
        <begin position="91"/>
        <end position="100"/>
    </location>
</feature>